<feature type="transmembrane region" description="Helical" evidence="1">
    <location>
        <begin position="294"/>
        <end position="311"/>
    </location>
</feature>
<dbReference type="KEGG" id="ccjz:ccrud_08235"/>
<reference evidence="3 4" key="1">
    <citation type="submission" date="2016-05" db="EMBL/GenBank/DDBJ databases">
        <title>Complete genome sequence of Corynebacterium crudilactis, a new Corynebacterium species isolated from raw cow's milk.</title>
        <authorList>
            <person name="Christian R."/>
            <person name="Zimmermann J."/>
            <person name="Lipski A."/>
            <person name="Kalinowski J."/>
        </authorList>
    </citation>
    <scope>NUCLEOTIDE SEQUENCE [LARGE SCALE GENOMIC DNA]</scope>
    <source>
        <strain evidence="3 4">JZ16</strain>
    </source>
</reference>
<feature type="transmembrane region" description="Helical" evidence="1">
    <location>
        <begin position="367"/>
        <end position="388"/>
    </location>
</feature>
<feature type="transmembrane region" description="Helical" evidence="1">
    <location>
        <begin position="82"/>
        <end position="101"/>
    </location>
</feature>
<sequence>MSEPATSTHAVAERSAQKTRILSPDIARGIALLGIALANVATAWIPSPSGAAANNIGGIVHDSVFEQIYAVFATMFIHVRGLPMFSTLLGYGVGMIVYSLWRRQYPDTAARGVLLRRYGFLALFGVIHMVFLFWGDIMFFYGIAGMLFAALMTLKDKALWWIAGLMMSVYAVFGVGMSVVLPLILEDSTLAASTGLDLTFASYGEYLGMGVLMVPLQFGILPTEILMLMPLMIVGYIAARHRVLSRVDEFRKPLWIATSVSIAVAVLVGLPWGLSEIGVLPQETVTMFYGLNQALGALSGPGIVAAIALLVQPLQRKINSGDAASFPLPIKMVAALGARSMSGYVAQSILFLIFAQPFTFGIGQGGGILAGAGVALAIWLVTLIGAYVMELAGKRGPFETLHRYVAYGKKGLQDPYVPKHIAGAYPQLPETMPLDKASEKYSQ</sequence>
<dbReference type="PANTHER" id="PTHR30590">
    <property type="entry name" value="INNER MEMBRANE PROTEIN"/>
    <property type="match status" value="1"/>
</dbReference>
<dbReference type="Proteomes" id="UP000076929">
    <property type="component" value="Chromosome"/>
</dbReference>
<feature type="transmembrane region" description="Helical" evidence="1">
    <location>
        <begin position="205"/>
        <end position="233"/>
    </location>
</feature>
<feature type="transmembrane region" description="Helical" evidence="1">
    <location>
        <begin position="137"/>
        <end position="154"/>
    </location>
</feature>
<dbReference type="AlphaFoldDB" id="A0A172QU64"/>
<protein>
    <recommendedName>
        <fullName evidence="2">DUF418 domain-containing protein</fullName>
    </recommendedName>
</protein>
<dbReference type="InterPro" id="IPR052529">
    <property type="entry name" value="Bact_Transport_Assoc"/>
</dbReference>
<accession>A0A172QU64</accession>
<feature type="transmembrane region" description="Helical" evidence="1">
    <location>
        <begin position="26"/>
        <end position="45"/>
    </location>
</feature>
<name>A0A172QU64_9CORY</name>
<dbReference type="STRING" id="1652495.ccrud_08235"/>
<evidence type="ECO:0000259" key="2">
    <source>
        <dbReference type="Pfam" id="PF04235"/>
    </source>
</evidence>
<feature type="transmembrane region" description="Helical" evidence="1">
    <location>
        <begin position="161"/>
        <end position="185"/>
    </location>
</feature>
<keyword evidence="1" id="KW-0472">Membrane</keyword>
<feature type="transmembrane region" description="Helical" evidence="1">
    <location>
        <begin position="254"/>
        <end position="274"/>
    </location>
</feature>
<gene>
    <name evidence="3" type="ORF">ccrud_08235</name>
</gene>
<dbReference type="OrthoDB" id="2388539at2"/>
<dbReference type="Pfam" id="PF04235">
    <property type="entry name" value="DUF418"/>
    <property type="match status" value="1"/>
</dbReference>
<keyword evidence="1" id="KW-1133">Transmembrane helix</keyword>
<evidence type="ECO:0000313" key="3">
    <source>
        <dbReference type="EMBL" id="ANE04190.1"/>
    </source>
</evidence>
<feature type="transmembrane region" description="Helical" evidence="1">
    <location>
        <begin position="332"/>
        <end position="355"/>
    </location>
</feature>
<dbReference type="EMBL" id="CP015622">
    <property type="protein sequence ID" value="ANE04190.1"/>
    <property type="molecule type" value="Genomic_DNA"/>
</dbReference>
<dbReference type="PANTHER" id="PTHR30590:SF2">
    <property type="entry name" value="INNER MEMBRANE PROTEIN"/>
    <property type="match status" value="1"/>
</dbReference>
<organism evidence="3 4">
    <name type="scientific">Corynebacterium crudilactis</name>
    <dbReference type="NCBI Taxonomy" id="1652495"/>
    <lineage>
        <taxon>Bacteria</taxon>
        <taxon>Bacillati</taxon>
        <taxon>Actinomycetota</taxon>
        <taxon>Actinomycetes</taxon>
        <taxon>Mycobacteriales</taxon>
        <taxon>Corynebacteriaceae</taxon>
        <taxon>Corynebacterium</taxon>
    </lineage>
</organism>
<evidence type="ECO:0000256" key="1">
    <source>
        <dbReference type="SAM" id="Phobius"/>
    </source>
</evidence>
<dbReference type="RefSeq" id="WP_066566034.1">
    <property type="nucleotide sequence ID" value="NZ_CP015622.1"/>
</dbReference>
<keyword evidence="4" id="KW-1185">Reference proteome</keyword>
<feature type="domain" description="DUF418" evidence="2">
    <location>
        <begin position="238"/>
        <end position="409"/>
    </location>
</feature>
<dbReference type="InterPro" id="IPR007349">
    <property type="entry name" value="DUF418"/>
</dbReference>
<keyword evidence="1" id="KW-0812">Transmembrane</keyword>
<evidence type="ECO:0000313" key="4">
    <source>
        <dbReference type="Proteomes" id="UP000076929"/>
    </source>
</evidence>
<proteinExistence type="predicted"/>
<feature type="transmembrane region" description="Helical" evidence="1">
    <location>
        <begin position="113"/>
        <end position="131"/>
    </location>
</feature>